<dbReference type="RefSeq" id="WP_130433573.1">
    <property type="nucleotide sequence ID" value="NZ_SHKP01000007.1"/>
</dbReference>
<dbReference type="SUPFAM" id="SSF48452">
    <property type="entry name" value="TPR-like"/>
    <property type="match status" value="1"/>
</dbReference>
<accession>A0A4V2FSR6</accession>
<dbReference type="EMBL" id="SHKP01000007">
    <property type="protein sequence ID" value="RZT95285.1"/>
    <property type="molecule type" value="Genomic_DNA"/>
</dbReference>
<gene>
    <name evidence="1" type="ORF">EV670_3036</name>
</gene>
<protein>
    <submittedName>
        <fullName evidence="1">Uncharacterized protein</fullName>
    </submittedName>
</protein>
<organism evidence="1 2">
    <name type="scientific">Rivibacter subsaxonicus</name>
    <dbReference type="NCBI Taxonomy" id="457575"/>
    <lineage>
        <taxon>Bacteria</taxon>
        <taxon>Pseudomonadati</taxon>
        <taxon>Pseudomonadota</taxon>
        <taxon>Betaproteobacteria</taxon>
        <taxon>Burkholderiales</taxon>
        <taxon>Rivibacter</taxon>
    </lineage>
</organism>
<reference evidence="1 2" key="1">
    <citation type="submission" date="2019-02" db="EMBL/GenBank/DDBJ databases">
        <title>Genomic Encyclopedia of Type Strains, Phase IV (KMG-IV): sequencing the most valuable type-strain genomes for metagenomic binning, comparative biology and taxonomic classification.</title>
        <authorList>
            <person name="Goeker M."/>
        </authorList>
    </citation>
    <scope>NUCLEOTIDE SEQUENCE [LARGE SCALE GENOMIC DNA]</scope>
    <source>
        <strain evidence="1 2">DSM 19570</strain>
    </source>
</reference>
<dbReference type="AlphaFoldDB" id="A0A4V2FSR6"/>
<keyword evidence="2" id="KW-1185">Reference proteome</keyword>
<dbReference type="Proteomes" id="UP000293671">
    <property type="component" value="Unassembled WGS sequence"/>
</dbReference>
<evidence type="ECO:0000313" key="1">
    <source>
        <dbReference type="EMBL" id="RZT95285.1"/>
    </source>
</evidence>
<sequence>MNADDGLLPRPPRDPRLQVYVDNGKLWSTMFALGGVGHAGSSPNPRPMTRVDLGEMAEISRRAYSPLRNEMPDLSVFPIWSRQRRLPLERGVAVPARHLWWFAEAGDTALLSDRETHHYTEIGTIDRDAGWISFADPWADEFFLQAGRNTLGIEAQGTRISRGDFERAAVGINRLDRLSLFEAYLQAFPAQADSAEFLCRLGHAVLDIPSDRLLPVAAGHFDRARRLARAAGEAEVAADAEARLFMSAMAGHAVYTAAGQQPVAEAMKALLADLQREQSPETLVARLRPTELCRLAFCVANIGRHDMAEAAASRAIEVDPAFEDGWWLRGTARFKQGRAAEALEDADRYLTLNDGSLAVARLRDQQRHHLDSIAGSQLGQEISEREQRRTMVLELAVSAAAYLKDAPRAIGYLRLLQALHPERDDVTQRLRLLGG</sequence>
<dbReference type="InterPro" id="IPR011990">
    <property type="entry name" value="TPR-like_helical_dom_sf"/>
</dbReference>
<proteinExistence type="predicted"/>
<dbReference type="SMART" id="SM00028">
    <property type="entry name" value="TPR"/>
    <property type="match status" value="2"/>
</dbReference>
<name>A0A4V2FSR6_9BURK</name>
<dbReference type="Gene3D" id="1.25.40.10">
    <property type="entry name" value="Tetratricopeptide repeat domain"/>
    <property type="match status" value="1"/>
</dbReference>
<dbReference type="InterPro" id="IPR019734">
    <property type="entry name" value="TPR_rpt"/>
</dbReference>
<comment type="caution">
    <text evidence="1">The sequence shown here is derived from an EMBL/GenBank/DDBJ whole genome shotgun (WGS) entry which is preliminary data.</text>
</comment>
<evidence type="ECO:0000313" key="2">
    <source>
        <dbReference type="Proteomes" id="UP000293671"/>
    </source>
</evidence>
<dbReference type="OrthoDB" id="9814129at2"/>